<keyword evidence="1" id="KW-0472">Membrane</keyword>
<dbReference type="Proteomes" id="UP000311919">
    <property type="component" value="Unassembled WGS sequence"/>
</dbReference>
<evidence type="ECO:0000313" key="2">
    <source>
        <dbReference type="EMBL" id="TNN19542.1"/>
    </source>
</evidence>
<keyword evidence="1" id="KW-1133">Transmembrane helix</keyword>
<sequence length="72" mass="7985">MSVVGQVSNGRDDQVKEEAVAQHSKIILASIFTLLVNVFLLLATTVENNLRNEQQTGCTMVNYRLSACFLEL</sequence>
<accession>A0A4Z2DTC6</accession>
<protein>
    <submittedName>
        <fullName evidence="2">Uncharacterized protein</fullName>
    </submittedName>
</protein>
<dbReference type="AlphaFoldDB" id="A0A4Z2DTC6"/>
<keyword evidence="3" id="KW-1185">Reference proteome</keyword>
<evidence type="ECO:0000313" key="3">
    <source>
        <dbReference type="Proteomes" id="UP000311919"/>
    </source>
</evidence>
<evidence type="ECO:0000256" key="1">
    <source>
        <dbReference type="SAM" id="Phobius"/>
    </source>
</evidence>
<reference evidence="2 3" key="1">
    <citation type="submission" date="2019-03" db="EMBL/GenBank/DDBJ databases">
        <title>An improved genome assembly of the fluke Schistosoma japonicum.</title>
        <authorList>
            <person name="Hu W."/>
            <person name="Luo F."/>
            <person name="Yin M."/>
            <person name="Mo X."/>
            <person name="Sun C."/>
            <person name="Wu Q."/>
            <person name="Zhu B."/>
            <person name="Xiang M."/>
            <person name="Wang J."/>
            <person name="Wang Y."/>
            <person name="Zhang T."/>
            <person name="Xu B."/>
            <person name="Zheng H."/>
            <person name="Feng Z."/>
        </authorList>
    </citation>
    <scope>NUCLEOTIDE SEQUENCE [LARGE SCALE GENOMIC DNA]</scope>
    <source>
        <strain evidence="2">HuSjv2</strain>
        <tissue evidence="2">Worms</tissue>
    </source>
</reference>
<dbReference type="EMBL" id="SKCS01000048">
    <property type="protein sequence ID" value="TNN19542.1"/>
    <property type="molecule type" value="Genomic_DNA"/>
</dbReference>
<name>A0A4Z2DTC6_SCHJA</name>
<feature type="transmembrane region" description="Helical" evidence="1">
    <location>
        <begin position="26"/>
        <end position="46"/>
    </location>
</feature>
<keyword evidence="1" id="KW-0812">Transmembrane</keyword>
<gene>
    <name evidence="2" type="ORF">EWB00_008586</name>
</gene>
<organism evidence="2 3">
    <name type="scientific">Schistosoma japonicum</name>
    <name type="common">Blood fluke</name>
    <dbReference type="NCBI Taxonomy" id="6182"/>
    <lineage>
        <taxon>Eukaryota</taxon>
        <taxon>Metazoa</taxon>
        <taxon>Spiralia</taxon>
        <taxon>Lophotrochozoa</taxon>
        <taxon>Platyhelminthes</taxon>
        <taxon>Trematoda</taxon>
        <taxon>Digenea</taxon>
        <taxon>Strigeidida</taxon>
        <taxon>Schistosomatoidea</taxon>
        <taxon>Schistosomatidae</taxon>
        <taxon>Schistosoma</taxon>
    </lineage>
</organism>
<proteinExistence type="predicted"/>
<comment type="caution">
    <text evidence="2">The sequence shown here is derived from an EMBL/GenBank/DDBJ whole genome shotgun (WGS) entry which is preliminary data.</text>
</comment>